<dbReference type="Proteomes" id="UP000326837">
    <property type="component" value="Chromosome"/>
</dbReference>
<keyword evidence="2" id="KW-1133">Transmembrane helix</keyword>
<name>A0A5K7XAC0_9BACT</name>
<feature type="compositionally biased region" description="Basic and acidic residues" evidence="1">
    <location>
        <begin position="11"/>
        <end position="21"/>
    </location>
</feature>
<evidence type="ECO:0000313" key="4">
    <source>
        <dbReference type="Proteomes" id="UP000326837"/>
    </source>
</evidence>
<evidence type="ECO:0000313" key="3">
    <source>
        <dbReference type="EMBL" id="BBO33375.1"/>
    </source>
</evidence>
<gene>
    <name evidence="3" type="ORF">PLANPX_2987</name>
</gene>
<reference evidence="4" key="1">
    <citation type="submission" date="2019-10" db="EMBL/GenBank/DDBJ databases">
        <title>Lacipirellula parvula gen. nov., sp. nov., representing a lineage of planctomycetes widespread in freshwater anoxic habitats, and description of the family Lacipirellulaceae.</title>
        <authorList>
            <person name="Dedysh S.N."/>
            <person name="Kulichevskaya I.S."/>
            <person name="Beletsky A.V."/>
            <person name="Rakitin A.L."/>
            <person name="Mardanov A.V."/>
            <person name="Ivanova A.A."/>
            <person name="Saltykova V.X."/>
            <person name="Rijpstra W.I.C."/>
            <person name="Sinninghe Damste J.S."/>
            <person name="Ravin N.V."/>
        </authorList>
    </citation>
    <scope>NUCLEOTIDE SEQUENCE [LARGE SCALE GENOMIC DNA]</scope>
    <source>
        <strain evidence="4">PX69</strain>
    </source>
</reference>
<accession>A0A5K7XAC0</accession>
<dbReference type="KEGG" id="lpav:PLANPX_2987"/>
<dbReference type="RefSeq" id="WP_152099164.1">
    <property type="nucleotide sequence ID" value="NZ_AP021861.1"/>
</dbReference>
<feature type="transmembrane region" description="Helical" evidence="2">
    <location>
        <begin position="110"/>
        <end position="127"/>
    </location>
</feature>
<evidence type="ECO:0000256" key="1">
    <source>
        <dbReference type="SAM" id="MobiDB-lite"/>
    </source>
</evidence>
<keyword evidence="4" id="KW-1185">Reference proteome</keyword>
<evidence type="ECO:0000256" key="2">
    <source>
        <dbReference type="SAM" id="Phobius"/>
    </source>
</evidence>
<feature type="transmembrane region" description="Helical" evidence="2">
    <location>
        <begin position="75"/>
        <end position="98"/>
    </location>
</feature>
<sequence>MSAATLNQSSRKSDLLRRSSNTERLPASGTGERGNGPRQSNAADSPHTNRRVSARPRPIESASRSDQLNREAVRFSLPLVFLIIGYAVGFFLALISLLDLALGMPFYRASALYDAGLFVASVILLYLSHDARDGVRG</sequence>
<keyword evidence="2" id="KW-0812">Transmembrane</keyword>
<organism evidence="3 4">
    <name type="scientific">Lacipirellula parvula</name>
    <dbReference type="NCBI Taxonomy" id="2650471"/>
    <lineage>
        <taxon>Bacteria</taxon>
        <taxon>Pseudomonadati</taxon>
        <taxon>Planctomycetota</taxon>
        <taxon>Planctomycetia</taxon>
        <taxon>Pirellulales</taxon>
        <taxon>Lacipirellulaceae</taxon>
        <taxon>Lacipirellula</taxon>
    </lineage>
</organism>
<protein>
    <submittedName>
        <fullName evidence="3">Uncharacterized protein</fullName>
    </submittedName>
</protein>
<dbReference type="AlphaFoldDB" id="A0A5K7XAC0"/>
<feature type="region of interest" description="Disordered" evidence="1">
    <location>
        <begin position="1"/>
        <end position="67"/>
    </location>
</feature>
<keyword evidence="2" id="KW-0472">Membrane</keyword>
<proteinExistence type="predicted"/>
<dbReference type="EMBL" id="AP021861">
    <property type="protein sequence ID" value="BBO33375.1"/>
    <property type="molecule type" value="Genomic_DNA"/>
</dbReference>